<gene>
    <name evidence="2" type="ORF">IPI13_15155</name>
</gene>
<dbReference type="Proteomes" id="UP000726105">
    <property type="component" value="Unassembled WGS sequence"/>
</dbReference>
<dbReference type="PANTHER" id="PTHR45588:SF1">
    <property type="entry name" value="WW DOMAIN-CONTAINING PROTEIN"/>
    <property type="match status" value="1"/>
</dbReference>
<keyword evidence="1" id="KW-0802">TPR repeat</keyword>
<feature type="repeat" description="TPR" evidence="1">
    <location>
        <begin position="40"/>
        <end position="73"/>
    </location>
</feature>
<dbReference type="Gene3D" id="1.25.40.10">
    <property type="entry name" value="Tetratricopeptide repeat domain"/>
    <property type="match status" value="2"/>
</dbReference>
<comment type="caution">
    <text evidence="2">The sequence shown here is derived from an EMBL/GenBank/DDBJ whole genome shotgun (WGS) entry which is preliminary data.</text>
</comment>
<accession>A0A935MIR5</accession>
<evidence type="ECO:0000313" key="2">
    <source>
        <dbReference type="EMBL" id="MBK7274437.1"/>
    </source>
</evidence>
<dbReference type="AlphaFoldDB" id="A0A935MIR5"/>
<dbReference type="PROSITE" id="PS50005">
    <property type="entry name" value="TPR"/>
    <property type="match status" value="1"/>
</dbReference>
<dbReference type="InterPro" id="IPR019734">
    <property type="entry name" value="TPR_rpt"/>
</dbReference>
<name>A0A935MIR5_9MICO</name>
<sequence>MTTTGPIHSLEDSVGNAVDDEYPYDLGEYARPVTTTVAAAATWVNRGLVWTFGFNHEEAVECFQRAIDLDPDCALAHWGSAFALGPNYNKPWEFFAPDEATAVLERARDEARVAADCASGGTAVEQALTGALLARYPDGRPIEECTAWEVEYAAAMGQVYAAHGGDLDVACFYAEALMNLTAWQLWDQRTGEPAEGSRTLEAKAVLEAALAAPGGSQHPGLLHMYIHLMEMSPTPERALPVADLLRGLVPDAGHLQHMPTHLDVLCGDYSGVVASNSAAIAADAAFVAKRGPLNFYTLYRAHNLHFKIYGALFLGQERTALATVDQLEAAIPEELLRVQLPPMADWLEGFVPMRVHALVRFGRWDALIGLPLPADQDLYCTTTAMLHYGKGVAFSATGRVAEAEEERRLFLAAVERVPESRMLFNNTCRDILAVASEMLDGELEYRKGNHDSAFAHLRRSVELDDGLPYDEPWGWMQPTRHALGALLLEQGHVEEAEAVYRADLGLDATLPRACQHPGNVWALHGYHECLVRLAKHDLAEVVAQQLKLAGARADEPITASCLCRIDRSGALLAVDTCCSGEPPSGPAEPATGCCSH</sequence>
<evidence type="ECO:0000313" key="3">
    <source>
        <dbReference type="Proteomes" id="UP000726105"/>
    </source>
</evidence>
<organism evidence="2 3">
    <name type="scientific">Candidatus Phosphoribacter hodrii</name>
    <dbReference type="NCBI Taxonomy" id="2953743"/>
    <lineage>
        <taxon>Bacteria</taxon>
        <taxon>Bacillati</taxon>
        <taxon>Actinomycetota</taxon>
        <taxon>Actinomycetes</taxon>
        <taxon>Micrococcales</taxon>
        <taxon>Dermatophilaceae</taxon>
        <taxon>Candidatus Phosphoribacter</taxon>
    </lineage>
</organism>
<dbReference type="SMART" id="SM00028">
    <property type="entry name" value="TPR"/>
    <property type="match status" value="3"/>
</dbReference>
<reference evidence="2 3" key="1">
    <citation type="submission" date="2020-10" db="EMBL/GenBank/DDBJ databases">
        <title>Connecting structure to function with the recovery of over 1000 high-quality activated sludge metagenome-assembled genomes encoding full-length rRNA genes using long-read sequencing.</title>
        <authorList>
            <person name="Singleton C.M."/>
            <person name="Petriglieri F."/>
            <person name="Kristensen J.M."/>
            <person name="Kirkegaard R.H."/>
            <person name="Michaelsen T.Y."/>
            <person name="Andersen M.H."/>
            <person name="Karst S.M."/>
            <person name="Dueholm M.S."/>
            <person name="Nielsen P.H."/>
            <person name="Albertsen M."/>
        </authorList>
    </citation>
    <scope>NUCLEOTIDE SEQUENCE [LARGE SCALE GENOMIC DNA]</scope>
    <source>
        <strain evidence="2">Ega_18-Q3-R5-49_MAXAC.001</strain>
    </source>
</reference>
<proteinExistence type="predicted"/>
<dbReference type="PANTHER" id="PTHR45588">
    <property type="entry name" value="TPR DOMAIN-CONTAINING PROTEIN"/>
    <property type="match status" value="1"/>
</dbReference>
<protein>
    <recommendedName>
        <fullName evidence="4">Tetratricopeptide repeat protein</fullName>
    </recommendedName>
</protein>
<dbReference type="Pfam" id="PF13181">
    <property type="entry name" value="TPR_8"/>
    <property type="match status" value="1"/>
</dbReference>
<dbReference type="SUPFAM" id="SSF48452">
    <property type="entry name" value="TPR-like"/>
    <property type="match status" value="1"/>
</dbReference>
<dbReference type="InterPro" id="IPR011990">
    <property type="entry name" value="TPR-like_helical_dom_sf"/>
</dbReference>
<dbReference type="EMBL" id="JADJIB010000006">
    <property type="protein sequence ID" value="MBK7274437.1"/>
    <property type="molecule type" value="Genomic_DNA"/>
</dbReference>
<evidence type="ECO:0008006" key="4">
    <source>
        <dbReference type="Google" id="ProtNLM"/>
    </source>
</evidence>
<evidence type="ECO:0000256" key="1">
    <source>
        <dbReference type="PROSITE-ProRule" id="PRU00339"/>
    </source>
</evidence>